<dbReference type="EMBL" id="LR877154">
    <property type="protein sequence ID" value="CAD2217893.1"/>
    <property type="molecule type" value="Genomic_DNA"/>
</dbReference>
<dbReference type="AlphaFoldDB" id="A0A7G2CGR9"/>
<feature type="transmembrane region" description="Helical" evidence="1">
    <location>
        <begin position="139"/>
        <end position="156"/>
    </location>
</feature>
<dbReference type="Proteomes" id="UP000515908">
    <property type="component" value="Chromosome 10"/>
</dbReference>
<evidence type="ECO:0000313" key="2">
    <source>
        <dbReference type="EMBL" id="CAD2217893.1"/>
    </source>
</evidence>
<keyword evidence="1" id="KW-0472">Membrane</keyword>
<feature type="transmembrane region" description="Helical" evidence="1">
    <location>
        <begin position="84"/>
        <end position="105"/>
    </location>
</feature>
<protein>
    <submittedName>
        <fullName evidence="2">Uncharacterized protein</fullName>
    </submittedName>
</protein>
<keyword evidence="1" id="KW-1133">Transmembrane helix</keyword>
<reference evidence="2 3" key="1">
    <citation type="submission" date="2020-08" db="EMBL/GenBank/DDBJ databases">
        <authorList>
            <person name="Newling K."/>
            <person name="Davey J."/>
            <person name="Forrester S."/>
        </authorList>
    </citation>
    <scope>NUCLEOTIDE SEQUENCE [LARGE SCALE GENOMIC DNA]</scope>
    <source>
        <strain evidence="3">Crithidia deanei Carvalho (ATCC PRA-265)</strain>
    </source>
</reference>
<evidence type="ECO:0000313" key="3">
    <source>
        <dbReference type="Proteomes" id="UP000515908"/>
    </source>
</evidence>
<gene>
    <name evidence="2" type="ORF">ADEAN_000537900</name>
</gene>
<feature type="transmembrane region" description="Helical" evidence="1">
    <location>
        <begin position="52"/>
        <end position="72"/>
    </location>
</feature>
<dbReference type="VEuPathDB" id="TriTrypDB:ADEAN_000537900"/>
<accession>A0A7G2CGR9</accession>
<sequence>MMKRRAVRDRKLKDDFELREKAYKHKENKMAKTHWYHAMTVLEEFGMDGKTLRMNCIVFTVGCVPLFAIYAGTTLSTLTGNPSMAWPAISSVALICVYFVAWLSLLHRKNQWAMYTSFIFIGIQLVLGVVGVAVGQYPASIAIVLVSFVACQGMLTRKRRHALTRKELCDILKIPLNKKIEQQKSKRKVDSYLFCCRDLILDYLKCMDIKSRFGYRHPSVVQAEREYSIKNIALRVDHKALLVWWIIVMLAAAFVVAFGNSVSYQYLSPIATNPHTPVLGEKTDDPICSIVFNENGSAPMTLYDLALLAALSHTFGDNGATDFATWFGSKPDLVRQHPTRLPPTFKFATDGINMTFSDYVDLSSGFHFITLNSNSRGLAVFRDADEWGESIAYQVAGAVSPLISFWPEGNIRDYVVQGAFLKKWFPPSTVLHNVTAYVRDLVEEVGGDKVVIVGDQFNGGYAKLLLSNFTDDNVTFVAFNPPGTKYKTGAIHRGIQLTSVRSAWSFIDSLEDSEQTFFVPCDNSTMSSTRCGRISTAINYISKTCGDSEGRSILDV</sequence>
<organism evidence="2 3">
    <name type="scientific">Angomonas deanei</name>
    <dbReference type="NCBI Taxonomy" id="59799"/>
    <lineage>
        <taxon>Eukaryota</taxon>
        <taxon>Discoba</taxon>
        <taxon>Euglenozoa</taxon>
        <taxon>Kinetoplastea</taxon>
        <taxon>Metakinetoplastina</taxon>
        <taxon>Trypanosomatida</taxon>
        <taxon>Trypanosomatidae</taxon>
        <taxon>Strigomonadinae</taxon>
        <taxon>Angomonas</taxon>
    </lineage>
</organism>
<keyword evidence="1" id="KW-0812">Transmembrane</keyword>
<feature type="transmembrane region" description="Helical" evidence="1">
    <location>
        <begin position="112"/>
        <end position="133"/>
    </location>
</feature>
<name>A0A7G2CGR9_9TRYP</name>
<keyword evidence="3" id="KW-1185">Reference proteome</keyword>
<feature type="transmembrane region" description="Helical" evidence="1">
    <location>
        <begin position="240"/>
        <end position="259"/>
    </location>
</feature>
<dbReference type="OrthoDB" id="276840at2759"/>
<proteinExistence type="predicted"/>
<evidence type="ECO:0000256" key="1">
    <source>
        <dbReference type="SAM" id="Phobius"/>
    </source>
</evidence>